<feature type="domain" description="Core Histone H2A/H2B/H3" evidence="9">
    <location>
        <begin position="46"/>
        <end position="134"/>
    </location>
</feature>
<evidence type="ECO:0000256" key="8">
    <source>
        <dbReference type="SAM" id="MobiDB-lite"/>
    </source>
</evidence>
<feature type="region of interest" description="Disordered" evidence="8">
    <location>
        <begin position="1"/>
        <end position="47"/>
    </location>
</feature>
<dbReference type="InterPro" id="IPR009072">
    <property type="entry name" value="Histone-fold"/>
</dbReference>
<organism evidence="10 11">
    <name type="scientific">Papaver somniferum</name>
    <name type="common">Opium poppy</name>
    <dbReference type="NCBI Taxonomy" id="3469"/>
    <lineage>
        <taxon>Eukaryota</taxon>
        <taxon>Viridiplantae</taxon>
        <taxon>Streptophyta</taxon>
        <taxon>Embryophyta</taxon>
        <taxon>Tracheophyta</taxon>
        <taxon>Spermatophyta</taxon>
        <taxon>Magnoliopsida</taxon>
        <taxon>Ranunculales</taxon>
        <taxon>Papaveraceae</taxon>
        <taxon>Papaveroideae</taxon>
        <taxon>Papaver</taxon>
    </lineage>
</organism>
<evidence type="ECO:0000256" key="1">
    <source>
        <dbReference type="ARBA" id="ARBA00004123"/>
    </source>
</evidence>
<dbReference type="PANTHER" id="PTHR45810">
    <property type="entry name" value="HISTONE H3.2"/>
    <property type="match status" value="1"/>
</dbReference>
<dbReference type="CDD" id="cd22911">
    <property type="entry name" value="HFD_H3"/>
    <property type="match status" value="1"/>
</dbReference>
<dbReference type="Proteomes" id="UP000316621">
    <property type="component" value="Chromosome 11"/>
</dbReference>
<evidence type="ECO:0000313" key="11">
    <source>
        <dbReference type="Proteomes" id="UP000316621"/>
    </source>
</evidence>
<dbReference type="Gramene" id="RZC84852">
    <property type="protein sequence ID" value="RZC84852"/>
    <property type="gene ID" value="C5167_047636"/>
</dbReference>
<dbReference type="GO" id="GO:0030527">
    <property type="term" value="F:structural constituent of chromatin"/>
    <property type="evidence" value="ECO:0007669"/>
    <property type="project" value="InterPro"/>
</dbReference>
<dbReference type="PRINTS" id="PR00622">
    <property type="entry name" value="HISTONEH3"/>
</dbReference>
<keyword evidence="6" id="KW-0539">Nucleus</keyword>
<feature type="compositionally biased region" description="Basic residues" evidence="8">
    <location>
        <begin position="38"/>
        <end position="47"/>
    </location>
</feature>
<dbReference type="GO" id="GO:0046982">
    <property type="term" value="F:protein heterodimerization activity"/>
    <property type="evidence" value="ECO:0007669"/>
    <property type="project" value="InterPro"/>
</dbReference>
<dbReference type="STRING" id="3469.A0A4Y7LJH1"/>
<evidence type="ECO:0000256" key="6">
    <source>
        <dbReference type="ARBA" id="ARBA00023242"/>
    </source>
</evidence>
<comment type="similarity">
    <text evidence="3">Belongs to the histone H3 family.</text>
</comment>
<dbReference type="Gene3D" id="1.10.20.10">
    <property type="entry name" value="Histone, subunit A"/>
    <property type="match status" value="1"/>
</dbReference>
<dbReference type="GO" id="GO:0000786">
    <property type="term" value="C:nucleosome"/>
    <property type="evidence" value="ECO:0007669"/>
    <property type="project" value="UniProtKB-KW"/>
</dbReference>
<dbReference type="InterPro" id="IPR000164">
    <property type="entry name" value="Histone_H3/CENP-A"/>
</dbReference>
<dbReference type="InterPro" id="IPR007125">
    <property type="entry name" value="H2A/H2B/H3"/>
</dbReference>
<dbReference type="AlphaFoldDB" id="A0A4Y7LJH1"/>
<keyword evidence="11" id="KW-1185">Reference proteome</keyword>
<dbReference type="GO" id="GO:0005634">
    <property type="term" value="C:nucleus"/>
    <property type="evidence" value="ECO:0007669"/>
    <property type="project" value="UniProtKB-SubCell"/>
</dbReference>
<reference evidence="10 11" key="1">
    <citation type="journal article" date="2018" name="Science">
        <title>The opium poppy genome and morphinan production.</title>
        <authorList>
            <person name="Guo L."/>
            <person name="Winzer T."/>
            <person name="Yang X."/>
            <person name="Li Y."/>
            <person name="Ning Z."/>
            <person name="He Z."/>
            <person name="Teodor R."/>
            <person name="Lu Y."/>
            <person name="Bowser T.A."/>
            <person name="Graham I.A."/>
            <person name="Ye K."/>
        </authorList>
    </citation>
    <scope>NUCLEOTIDE SEQUENCE [LARGE SCALE GENOMIC DNA]</scope>
    <source>
        <strain evidence="11">cv. HN1</strain>
        <tissue evidence="10">Leaves</tissue>
    </source>
</reference>
<dbReference type="SUPFAM" id="SSF47113">
    <property type="entry name" value="Histone-fold"/>
    <property type="match status" value="1"/>
</dbReference>
<dbReference type="EMBL" id="CM010725">
    <property type="protein sequence ID" value="RZC84852.1"/>
    <property type="molecule type" value="Genomic_DNA"/>
</dbReference>
<evidence type="ECO:0000256" key="4">
    <source>
        <dbReference type="ARBA" id="ARBA00022454"/>
    </source>
</evidence>
<dbReference type="SMART" id="SM00428">
    <property type="entry name" value="H3"/>
    <property type="match status" value="1"/>
</dbReference>
<dbReference type="GO" id="GO:0003677">
    <property type="term" value="F:DNA binding"/>
    <property type="evidence" value="ECO:0007669"/>
    <property type="project" value="UniProtKB-KW"/>
</dbReference>
<proteinExistence type="inferred from homology"/>
<dbReference type="OrthoDB" id="842664at2759"/>
<dbReference type="FunFam" id="1.10.20.10:FF:000085">
    <property type="entry name" value="Histone H3.2"/>
    <property type="match status" value="1"/>
</dbReference>
<evidence type="ECO:0000256" key="3">
    <source>
        <dbReference type="ARBA" id="ARBA00010343"/>
    </source>
</evidence>
<name>A0A4Y7LJH1_PAPSO</name>
<protein>
    <recommendedName>
        <fullName evidence="9">Core Histone H2A/H2B/H3 domain-containing protein</fullName>
    </recommendedName>
</protein>
<dbReference type="OMA" id="FAQRYTP"/>
<evidence type="ECO:0000313" key="10">
    <source>
        <dbReference type="EMBL" id="RZC84852.1"/>
    </source>
</evidence>
<evidence type="ECO:0000256" key="7">
    <source>
        <dbReference type="ARBA" id="ARBA00023269"/>
    </source>
</evidence>
<dbReference type="Pfam" id="PF00125">
    <property type="entry name" value="Histone"/>
    <property type="match status" value="1"/>
</dbReference>
<sequence>MARKKHFAQRYTPGGRQPPPPTPPPPSAAGSSSDAGGKKRSYRHKPGAKALQEIRKLQKNIDLLLPRAPFVRIVKEITDNFSKEVNRWQAEALTALQEATEAFLVNTFEDAQLCAIHAKRVTIMQKDWQLARRLGGRGHYGSQPW</sequence>
<comment type="subcellular location">
    <subcellularLocation>
        <location evidence="2">Chromosome</location>
    </subcellularLocation>
    <subcellularLocation>
        <location evidence="1">Nucleus</location>
    </subcellularLocation>
</comment>
<keyword evidence="7" id="KW-0544">Nucleosome core</keyword>
<accession>A0A4Y7LJH1</accession>
<keyword evidence="5" id="KW-0238">DNA-binding</keyword>
<gene>
    <name evidence="10" type="ORF">C5167_047636</name>
</gene>
<dbReference type="PANTHER" id="PTHR45810:SF17">
    <property type="entry name" value="HISTONE H3-LIKE CENTROMERIC PROTEIN A"/>
    <property type="match status" value="1"/>
</dbReference>
<evidence type="ECO:0000256" key="5">
    <source>
        <dbReference type="ARBA" id="ARBA00023125"/>
    </source>
</evidence>
<evidence type="ECO:0000256" key="2">
    <source>
        <dbReference type="ARBA" id="ARBA00004286"/>
    </source>
</evidence>
<keyword evidence="4" id="KW-0158">Chromosome</keyword>
<evidence type="ECO:0000259" key="9">
    <source>
        <dbReference type="Pfam" id="PF00125"/>
    </source>
</evidence>
<feature type="compositionally biased region" description="Pro residues" evidence="8">
    <location>
        <begin position="16"/>
        <end position="27"/>
    </location>
</feature>